<protein>
    <submittedName>
        <fullName evidence="2">Adenylosuccinate lyase</fullName>
    </submittedName>
</protein>
<dbReference type="PANTHER" id="PTHR43172:SF1">
    <property type="entry name" value="ADENYLOSUCCINATE LYASE"/>
    <property type="match status" value="1"/>
</dbReference>
<dbReference type="AlphaFoldDB" id="A0A8H5T416"/>
<keyword evidence="1 2" id="KW-0456">Lyase</keyword>
<dbReference type="SUPFAM" id="SSF48557">
    <property type="entry name" value="L-aspartase-like"/>
    <property type="match status" value="1"/>
</dbReference>
<reference evidence="2 3" key="1">
    <citation type="submission" date="2020-05" db="EMBL/GenBank/DDBJ databases">
        <title>Identification and distribution of gene clusters putatively required for synthesis of sphingolipid metabolism inhibitors in phylogenetically diverse species of the filamentous fungus Fusarium.</title>
        <authorList>
            <person name="Kim H.-S."/>
            <person name="Busman M."/>
            <person name="Brown D.W."/>
            <person name="Divon H."/>
            <person name="Uhlig S."/>
            <person name="Proctor R.H."/>
        </authorList>
    </citation>
    <scope>NUCLEOTIDE SEQUENCE [LARGE SCALE GENOMIC DNA]</scope>
    <source>
        <strain evidence="2 3">NRRL 20693</strain>
    </source>
</reference>
<evidence type="ECO:0000313" key="2">
    <source>
        <dbReference type="EMBL" id="KAF5662743.1"/>
    </source>
</evidence>
<accession>A0A8H5T416</accession>
<sequence>MFPNNTHEPPHPGGSSLAEVFGQRSQYSTWRELWYYLAHSQRELGLGSISSEAIAEMKSKLAVTDKALKETRDTRGDEGKKILKHIYEFAQDAPAAQGWINWDAPLTYVAENTHVILVSRALDLLIVKVLGIVMKIRVFALEQHCEQCVFQSGDQPEQMSTLGRIATGWALDLMKNLAQLKSICDGLLLCGTRSKIVKPSEHFDNIQVSWEVGNAVVELARTFSRLVSEIYQLHAKDPPIMAGNVKPIGLAFADANVSFLVEWWAKMPADRLTLGQTFLMPSLFERIEIVLMWFADAVDDLHTFPLRIPASVGLQSVVTRKILDHMVEKGQSRELVIQSLRDVSFQTLKRMHDLRLPNDFYGGIKMTPFFEPVWKEIDDWYRFEKNTKRHEQATISICGPRGTLDREMAIHQESIKRVAFWQIAKKQAVLAESKKSERLEAIIEKWEHPSWKSSNWRRDCRN</sequence>
<dbReference type="GO" id="GO:0070626">
    <property type="term" value="F:(S)-2-(5-amino-1-(5-phospho-D-ribosyl)imidazole-4-carboxamido) succinate lyase (fumarate-forming) activity"/>
    <property type="evidence" value="ECO:0007669"/>
    <property type="project" value="TreeGrafter"/>
</dbReference>
<evidence type="ECO:0000313" key="3">
    <source>
        <dbReference type="Proteomes" id="UP000567885"/>
    </source>
</evidence>
<name>A0A8H5T416_FUSHE</name>
<dbReference type="OrthoDB" id="5099896at2759"/>
<evidence type="ECO:0000256" key="1">
    <source>
        <dbReference type="ARBA" id="ARBA00023239"/>
    </source>
</evidence>
<dbReference type="Proteomes" id="UP000567885">
    <property type="component" value="Unassembled WGS sequence"/>
</dbReference>
<dbReference type="GO" id="GO:0044208">
    <property type="term" value="P:'de novo' AMP biosynthetic process"/>
    <property type="evidence" value="ECO:0007669"/>
    <property type="project" value="TreeGrafter"/>
</dbReference>
<dbReference type="GO" id="GO:0005829">
    <property type="term" value="C:cytosol"/>
    <property type="evidence" value="ECO:0007669"/>
    <property type="project" value="TreeGrafter"/>
</dbReference>
<gene>
    <name evidence="2" type="ORF">FHETE_7849</name>
</gene>
<organism evidence="2 3">
    <name type="scientific">Fusarium heterosporum</name>
    <dbReference type="NCBI Taxonomy" id="42747"/>
    <lineage>
        <taxon>Eukaryota</taxon>
        <taxon>Fungi</taxon>
        <taxon>Dikarya</taxon>
        <taxon>Ascomycota</taxon>
        <taxon>Pezizomycotina</taxon>
        <taxon>Sordariomycetes</taxon>
        <taxon>Hypocreomycetidae</taxon>
        <taxon>Hypocreales</taxon>
        <taxon>Nectriaceae</taxon>
        <taxon>Fusarium</taxon>
        <taxon>Fusarium heterosporum species complex</taxon>
    </lineage>
</organism>
<proteinExistence type="predicted"/>
<dbReference type="PANTHER" id="PTHR43172">
    <property type="entry name" value="ADENYLOSUCCINATE LYASE"/>
    <property type="match status" value="1"/>
</dbReference>
<dbReference type="Gene3D" id="1.20.200.10">
    <property type="entry name" value="Fumarase/aspartase (Central domain)"/>
    <property type="match status" value="1"/>
</dbReference>
<dbReference type="InterPro" id="IPR008948">
    <property type="entry name" value="L-Aspartase-like"/>
</dbReference>
<keyword evidence="3" id="KW-1185">Reference proteome</keyword>
<comment type="caution">
    <text evidence="2">The sequence shown here is derived from an EMBL/GenBank/DDBJ whole genome shotgun (WGS) entry which is preliminary data.</text>
</comment>
<dbReference type="Gene3D" id="1.10.40.30">
    <property type="entry name" value="Fumarase/aspartase (C-terminal domain)"/>
    <property type="match status" value="1"/>
</dbReference>
<dbReference type="EMBL" id="JAAGWQ010000159">
    <property type="protein sequence ID" value="KAF5662743.1"/>
    <property type="molecule type" value="Genomic_DNA"/>
</dbReference>
<dbReference type="GO" id="GO:0004018">
    <property type="term" value="F:N6-(1,2-dicarboxyethyl)AMP AMP-lyase (fumarate-forming) activity"/>
    <property type="evidence" value="ECO:0007669"/>
    <property type="project" value="TreeGrafter"/>
</dbReference>